<comment type="similarity">
    <text evidence="1">Belongs to the bacterial sugar transferase family.</text>
</comment>
<keyword evidence="5" id="KW-0808">Transferase</keyword>
<feature type="transmembrane region" description="Helical" evidence="3">
    <location>
        <begin position="240"/>
        <end position="261"/>
    </location>
</feature>
<keyword evidence="3" id="KW-1133">Transmembrane helix</keyword>
<feature type="transmembrane region" description="Helical" evidence="3">
    <location>
        <begin position="18"/>
        <end position="36"/>
    </location>
</feature>
<protein>
    <submittedName>
        <fullName evidence="5">Sugar transferase</fullName>
    </submittedName>
</protein>
<keyword evidence="6" id="KW-1185">Reference proteome</keyword>
<proteinExistence type="inferred from homology"/>
<name>A0ABU7GF25_9SPHN</name>
<dbReference type="PANTHER" id="PTHR30576:SF0">
    <property type="entry name" value="UNDECAPRENYL-PHOSPHATE N-ACETYLGALACTOSAMINYL 1-PHOSPHATE TRANSFERASE-RELATED"/>
    <property type="match status" value="1"/>
</dbReference>
<dbReference type="Proteomes" id="UP001343492">
    <property type="component" value="Unassembled WGS sequence"/>
</dbReference>
<keyword evidence="3" id="KW-0812">Transmembrane</keyword>
<dbReference type="PANTHER" id="PTHR30576">
    <property type="entry name" value="COLANIC BIOSYNTHESIS UDP-GLUCOSE LIPID CARRIER TRANSFERASE"/>
    <property type="match status" value="1"/>
</dbReference>
<dbReference type="RefSeq" id="WP_354144792.1">
    <property type="nucleotide sequence ID" value="NZ_JAZDQV010000007.1"/>
</dbReference>
<evidence type="ECO:0000256" key="3">
    <source>
        <dbReference type="SAM" id="Phobius"/>
    </source>
</evidence>
<keyword evidence="2" id="KW-0270">Exopolysaccharide synthesis</keyword>
<dbReference type="GO" id="GO:0016740">
    <property type="term" value="F:transferase activity"/>
    <property type="evidence" value="ECO:0007669"/>
    <property type="project" value="UniProtKB-KW"/>
</dbReference>
<dbReference type="EMBL" id="JAZDQV010000007">
    <property type="protein sequence ID" value="MEE1877685.1"/>
    <property type="molecule type" value="Genomic_DNA"/>
</dbReference>
<evidence type="ECO:0000313" key="6">
    <source>
        <dbReference type="Proteomes" id="UP001343492"/>
    </source>
</evidence>
<feature type="transmembrane region" description="Helical" evidence="3">
    <location>
        <begin position="103"/>
        <end position="122"/>
    </location>
</feature>
<feature type="transmembrane region" description="Helical" evidence="3">
    <location>
        <begin position="76"/>
        <end position="97"/>
    </location>
</feature>
<evidence type="ECO:0000313" key="5">
    <source>
        <dbReference type="EMBL" id="MEE1877685.1"/>
    </source>
</evidence>
<feature type="domain" description="Bacterial sugar transferase" evidence="4">
    <location>
        <begin position="235"/>
        <end position="423"/>
    </location>
</feature>
<accession>A0ABU7GF25</accession>
<evidence type="ECO:0000259" key="4">
    <source>
        <dbReference type="Pfam" id="PF02397"/>
    </source>
</evidence>
<organism evidence="5 6">
    <name type="scientific">Altererythrobacter litoralis</name>
    <dbReference type="NCBI Taxonomy" id="3113904"/>
    <lineage>
        <taxon>Bacteria</taxon>
        <taxon>Pseudomonadati</taxon>
        <taxon>Pseudomonadota</taxon>
        <taxon>Alphaproteobacteria</taxon>
        <taxon>Sphingomonadales</taxon>
        <taxon>Erythrobacteraceae</taxon>
        <taxon>Altererythrobacter</taxon>
    </lineage>
</organism>
<reference evidence="5 6" key="1">
    <citation type="submission" date="2024-01" db="EMBL/GenBank/DDBJ databases">
        <title>The genome sequence of Erythrobacteraceae sp. strain 1XM1-14.</title>
        <authorList>
            <person name="Liu Y."/>
        </authorList>
    </citation>
    <scope>NUCLEOTIDE SEQUENCE [LARGE SCALE GENOMIC DNA]</scope>
    <source>
        <strain evidence="5 6">1XM1-14</strain>
    </source>
</reference>
<comment type="caution">
    <text evidence="5">The sequence shown here is derived from an EMBL/GenBank/DDBJ whole genome shotgun (WGS) entry which is preliminary data.</text>
</comment>
<gene>
    <name evidence="5" type="ORF">VRS74_08320</name>
</gene>
<sequence length="429" mass="48285">MRLATVKRVQRMGAAEQVAFYITAGVVMPAVAWSTLKSITAADMIADGWVIQLAAANVAVWYVITQLRAYSRARLLSYVLPVNLAMFGGVLSVNAMLRTGMPWSLLLPCAAATIAISYLVTVRIRHVNPKVRHFVVPAGNVERILKHSGFLRLGSPQELDDLIDRELISGSVVADLHHDQTDDWARMLAKAAIKGIPVYHYRLIEEALTGEVRISHLRENELGSLIPNLPYRTAKRAIDIAAVLLLAPIILPVVGVIAIMIKVDGRGPILFFQRRLGHRGEFFQMVKFRTMKERGVSESEDARRHDAVTRDGDDRITRVGRFLRKTRLDELPQAWNILRGEMSWIGPRPEAAELAHWYDQEIAFYAYRHIVRPGITGWAQVNQGHVADVEDVRQKLRLDFYYVKNLSLWLDVLIALKTLRVIVQGIGAK</sequence>
<keyword evidence="3" id="KW-0472">Membrane</keyword>
<dbReference type="Pfam" id="PF02397">
    <property type="entry name" value="Bac_transf"/>
    <property type="match status" value="1"/>
</dbReference>
<evidence type="ECO:0000256" key="2">
    <source>
        <dbReference type="ARBA" id="ARBA00023169"/>
    </source>
</evidence>
<dbReference type="InterPro" id="IPR003362">
    <property type="entry name" value="Bact_transf"/>
</dbReference>
<feature type="transmembrane region" description="Helical" evidence="3">
    <location>
        <begin position="48"/>
        <end position="64"/>
    </location>
</feature>
<evidence type="ECO:0000256" key="1">
    <source>
        <dbReference type="ARBA" id="ARBA00006464"/>
    </source>
</evidence>